<proteinExistence type="predicted"/>
<dbReference type="Pfam" id="PF07690">
    <property type="entry name" value="MFS_1"/>
    <property type="match status" value="1"/>
</dbReference>
<keyword evidence="3 6" id="KW-1133">Transmembrane helix</keyword>
<evidence type="ECO:0000256" key="5">
    <source>
        <dbReference type="SAM" id="MobiDB-lite"/>
    </source>
</evidence>
<evidence type="ECO:0000256" key="1">
    <source>
        <dbReference type="ARBA" id="ARBA00004141"/>
    </source>
</evidence>
<feature type="transmembrane region" description="Helical" evidence="6">
    <location>
        <begin position="268"/>
        <end position="287"/>
    </location>
</feature>
<keyword evidence="2 6" id="KW-0812">Transmembrane</keyword>
<dbReference type="PROSITE" id="PS50850">
    <property type="entry name" value="MFS"/>
    <property type="match status" value="1"/>
</dbReference>
<feature type="transmembrane region" description="Helical" evidence="6">
    <location>
        <begin position="539"/>
        <end position="561"/>
    </location>
</feature>
<evidence type="ECO:0000256" key="3">
    <source>
        <dbReference type="ARBA" id="ARBA00022989"/>
    </source>
</evidence>
<dbReference type="InterPro" id="IPR011701">
    <property type="entry name" value="MFS"/>
</dbReference>
<dbReference type="InterPro" id="IPR020846">
    <property type="entry name" value="MFS_dom"/>
</dbReference>
<keyword evidence="9" id="KW-1185">Reference proteome</keyword>
<dbReference type="GO" id="GO:0022857">
    <property type="term" value="F:transmembrane transporter activity"/>
    <property type="evidence" value="ECO:0007669"/>
    <property type="project" value="InterPro"/>
</dbReference>
<sequence length="577" mass="62455">MSTDVEEARHDKRNVTSSARSADSPFGDNHEEHPDTDAPAGVQAIEATTMAWTKTTLVAAYVMLWLIYFVETLLGGTVLALLPYVTSAFAAHSLTPTVSILSSVIGGVTNLTIAKVIDVFGRPPGLLFCLGLGTTGLIMMAACNGVEAYAAAMVFHTVGNNGIQYIMSVFIADTTKLKNRGLMQALMNTSSLITGWVAGPLAEGFLGGPGWRWAFGMFCILVPVVVMPLWGLLYHNFVKAKSLGLVPGRKSGRSVVQSILHHSREFDAVGLVLLSAGVGLFLLPFNLYTTQGRGWSSPLVLSMLIVGIVLMVLFVVWERFFAPICFLSYRLLKDRTVFGACLLCTALFASYAVWNSYFGSYIQVVQGLSVAHASYVSQSATVLTVLVALCAGYIIHRTGHFKLISIVVGIPLSILGQGLMIRFLAPGNIGYIVMCFMFISIGQGLLIITDEIAILSAGSHEHVASMLAIVSIFGNIGSAIGYTVAASIWTDLLPKRMMEYLPAEDLPNIVMIYSDIMTQLSFPMGSPTRLAIQKAYEDVFLRLLSISTSIWVIGAVGILMWKNINVKDIKQSKGHVW</sequence>
<evidence type="ECO:0000256" key="6">
    <source>
        <dbReference type="SAM" id="Phobius"/>
    </source>
</evidence>
<dbReference type="GO" id="GO:0005886">
    <property type="term" value="C:plasma membrane"/>
    <property type="evidence" value="ECO:0007669"/>
    <property type="project" value="TreeGrafter"/>
</dbReference>
<feature type="transmembrane region" description="Helical" evidence="6">
    <location>
        <begin position="94"/>
        <end position="113"/>
    </location>
</feature>
<reference evidence="8" key="1">
    <citation type="submission" date="2021-12" db="EMBL/GenBank/DDBJ databases">
        <title>Curvularia clavata genome.</title>
        <authorList>
            <person name="Cao Y."/>
        </authorList>
    </citation>
    <scope>NUCLEOTIDE SEQUENCE</scope>
    <source>
        <strain evidence="8">Yc1106</strain>
    </source>
</reference>
<dbReference type="SUPFAM" id="SSF103473">
    <property type="entry name" value="MFS general substrate transporter"/>
    <property type="match status" value="2"/>
</dbReference>
<feature type="transmembrane region" description="Helical" evidence="6">
    <location>
        <begin position="299"/>
        <end position="317"/>
    </location>
</feature>
<evidence type="ECO:0000313" key="8">
    <source>
        <dbReference type="EMBL" id="USP76831.1"/>
    </source>
</evidence>
<feature type="transmembrane region" description="Helical" evidence="6">
    <location>
        <begin position="337"/>
        <end position="354"/>
    </location>
</feature>
<dbReference type="AlphaFoldDB" id="A0A9Q8Z6R3"/>
<gene>
    <name evidence="8" type="ORF">yc1106_04105</name>
</gene>
<evidence type="ECO:0000256" key="2">
    <source>
        <dbReference type="ARBA" id="ARBA00022692"/>
    </source>
</evidence>
<feature type="transmembrane region" description="Helical" evidence="6">
    <location>
        <begin position="148"/>
        <end position="170"/>
    </location>
</feature>
<feature type="transmembrane region" description="Helical" evidence="6">
    <location>
        <begin position="213"/>
        <end position="233"/>
    </location>
</feature>
<keyword evidence="4 6" id="KW-0472">Membrane</keyword>
<feature type="transmembrane region" description="Helical" evidence="6">
    <location>
        <begin position="467"/>
        <end position="489"/>
    </location>
</feature>
<feature type="transmembrane region" description="Helical" evidence="6">
    <location>
        <begin position="403"/>
        <end position="425"/>
    </location>
</feature>
<dbReference type="PANTHER" id="PTHR23501">
    <property type="entry name" value="MAJOR FACILITATOR SUPERFAMILY"/>
    <property type="match status" value="1"/>
</dbReference>
<feature type="region of interest" description="Disordered" evidence="5">
    <location>
        <begin position="1"/>
        <end position="38"/>
    </location>
</feature>
<dbReference type="Proteomes" id="UP001056012">
    <property type="component" value="Chromosome 3"/>
</dbReference>
<evidence type="ECO:0000313" key="9">
    <source>
        <dbReference type="Proteomes" id="UP001056012"/>
    </source>
</evidence>
<organism evidence="8 9">
    <name type="scientific">Curvularia clavata</name>
    <dbReference type="NCBI Taxonomy" id="95742"/>
    <lineage>
        <taxon>Eukaryota</taxon>
        <taxon>Fungi</taxon>
        <taxon>Dikarya</taxon>
        <taxon>Ascomycota</taxon>
        <taxon>Pezizomycotina</taxon>
        <taxon>Dothideomycetes</taxon>
        <taxon>Pleosporomycetidae</taxon>
        <taxon>Pleosporales</taxon>
        <taxon>Pleosporineae</taxon>
        <taxon>Pleosporaceae</taxon>
        <taxon>Curvularia</taxon>
    </lineage>
</organism>
<feature type="domain" description="Major facilitator superfamily (MFS) profile" evidence="7">
    <location>
        <begin position="60"/>
        <end position="529"/>
    </location>
</feature>
<dbReference type="PANTHER" id="PTHR23501:SF55">
    <property type="entry name" value="SIDEROPHORE IRON TRANSPORTER, PUTATIVE (AFU_ORTHOLOGUE AFUA_3G03440)-RELATED"/>
    <property type="match status" value="1"/>
</dbReference>
<dbReference type="VEuPathDB" id="FungiDB:yc1106_04105"/>
<dbReference type="EMBL" id="CP089276">
    <property type="protein sequence ID" value="USP76831.1"/>
    <property type="molecule type" value="Genomic_DNA"/>
</dbReference>
<feature type="transmembrane region" description="Helical" evidence="6">
    <location>
        <begin position="374"/>
        <end position="396"/>
    </location>
</feature>
<comment type="subcellular location">
    <subcellularLocation>
        <location evidence="1">Membrane</location>
        <topology evidence="1">Multi-pass membrane protein</topology>
    </subcellularLocation>
</comment>
<feature type="transmembrane region" description="Helical" evidence="6">
    <location>
        <begin position="125"/>
        <end position="142"/>
    </location>
</feature>
<feature type="transmembrane region" description="Helical" evidence="6">
    <location>
        <begin position="58"/>
        <end position="82"/>
    </location>
</feature>
<protein>
    <recommendedName>
        <fullName evidence="7">Major facilitator superfamily (MFS) profile domain-containing protein</fullName>
    </recommendedName>
</protein>
<feature type="transmembrane region" description="Helical" evidence="6">
    <location>
        <begin position="182"/>
        <end position="201"/>
    </location>
</feature>
<evidence type="ECO:0000259" key="7">
    <source>
        <dbReference type="PROSITE" id="PS50850"/>
    </source>
</evidence>
<dbReference type="InterPro" id="IPR036259">
    <property type="entry name" value="MFS_trans_sf"/>
</dbReference>
<evidence type="ECO:0000256" key="4">
    <source>
        <dbReference type="ARBA" id="ARBA00023136"/>
    </source>
</evidence>
<name>A0A9Q8Z6R3_CURCL</name>
<accession>A0A9Q8Z6R3</accession>
<feature type="compositionally biased region" description="Basic and acidic residues" evidence="5">
    <location>
        <begin position="1"/>
        <end position="14"/>
    </location>
</feature>
<dbReference type="OrthoDB" id="4078873at2759"/>
<feature type="transmembrane region" description="Helical" evidence="6">
    <location>
        <begin position="431"/>
        <end position="455"/>
    </location>
</feature>
<dbReference type="Gene3D" id="1.20.1250.20">
    <property type="entry name" value="MFS general substrate transporter like domains"/>
    <property type="match status" value="2"/>
</dbReference>